<comment type="caution">
    <text evidence="1">The sequence shown here is derived from an EMBL/GenBank/DDBJ whole genome shotgun (WGS) entry which is preliminary data.</text>
</comment>
<gene>
    <name evidence="1" type="ORF">BJX66DRAFT_318896</name>
</gene>
<reference evidence="1 2" key="1">
    <citation type="submission" date="2024-07" db="EMBL/GenBank/DDBJ databases">
        <title>Section-level genome sequencing and comparative genomics of Aspergillus sections Usti and Cavernicolus.</title>
        <authorList>
            <consortium name="Lawrence Berkeley National Laboratory"/>
            <person name="Nybo J.L."/>
            <person name="Vesth T.C."/>
            <person name="Theobald S."/>
            <person name="Frisvad J.C."/>
            <person name="Larsen T.O."/>
            <person name="Kjaerboelling I."/>
            <person name="Rothschild-Mancinelli K."/>
            <person name="Lyhne E.K."/>
            <person name="Kogle M.E."/>
            <person name="Barry K."/>
            <person name="Clum A."/>
            <person name="Na H."/>
            <person name="Ledsgaard L."/>
            <person name="Lin J."/>
            <person name="Lipzen A."/>
            <person name="Kuo A."/>
            <person name="Riley R."/>
            <person name="Mondo S."/>
            <person name="Labutti K."/>
            <person name="Haridas S."/>
            <person name="Pangalinan J."/>
            <person name="Salamov A.A."/>
            <person name="Simmons B.A."/>
            <person name="Magnuson J.K."/>
            <person name="Chen J."/>
            <person name="Drula E."/>
            <person name="Henrissat B."/>
            <person name="Wiebenga A."/>
            <person name="Lubbers R.J."/>
            <person name="Gomes A.C."/>
            <person name="Makela M.R."/>
            <person name="Stajich J."/>
            <person name="Grigoriev I.V."/>
            <person name="Mortensen U.H."/>
            <person name="De Vries R.P."/>
            <person name="Baker S.E."/>
            <person name="Andersen M.R."/>
        </authorList>
    </citation>
    <scope>NUCLEOTIDE SEQUENCE [LARGE SCALE GENOMIC DNA]</scope>
    <source>
        <strain evidence="1 2">CBS 209.92</strain>
    </source>
</reference>
<dbReference type="EMBL" id="JBFTWV010000252">
    <property type="protein sequence ID" value="KAL2783253.1"/>
    <property type="molecule type" value="Genomic_DNA"/>
</dbReference>
<keyword evidence="2" id="KW-1185">Reference proteome</keyword>
<proteinExistence type="predicted"/>
<name>A0ABR4FJN4_9EURO</name>
<protein>
    <submittedName>
        <fullName evidence="1">Uncharacterized protein</fullName>
    </submittedName>
</protein>
<dbReference type="Proteomes" id="UP001610563">
    <property type="component" value="Unassembled WGS sequence"/>
</dbReference>
<organism evidence="1 2">
    <name type="scientific">Aspergillus keveii</name>
    <dbReference type="NCBI Taxonomy" id="714993"/>
    <lineage>
        <taxon>Eukaryota</taxon>
        <taxon>Fungi</taxon>
        <taxon>Dikarya</taxon>
        <taxon>Ascomycota</taxon>
        <taxon>Pezizomycotina</taxon>
        <taxon>Eurotiomycetes</taxon>
        <taxon>Eurotiomycetidae</taxon>
        <taxon>Eurotiales</taxon>
        <taxon>Aspergillaceae</taxon>
        <taxon>Aspergillus</taxon>
        <taxon>Aspergillus subgen. Nidulantes</taxon>
    </lineage>
</organism>
<accession>A0ABR4FJN4</accession>
<evidence type="ECO:0000313" key="2">
    <source>
        <dbReference type="Proteomes" id="UP001610563"/>
    </source>
</evidence>
<evidence type="ECO:0000313" key="1">
    <source>
        <dbReference type="EMBL" id="KAL2783253.1"/>
    </source>
</evidence>
<sequence length="221" mass="25041">MKVLFYDVFKDNKSILDAPPELLAKENQFAWAATKNEETDRFFPIIADDGDLLRGAVVHLGGYKSYDQAVEHVNNVPWVTHGVSDGFFYVYGNFKSVELLFNQDGKYAYQNLDPMNRLQPFTTDPTVTWYVVVEAKDPSTYDENHGIGDAVGCFRLLKGGIAEEVYDIESPNRKGKILRIKANFRAEVEQYARELSSAQSADAAVVILRTKPTSVWDFCFF</sequence>